<comment type="caution">
    <text evidence="1">The sequence shown here is derived from an EMBL/GenBank/DDBJ whole genome shotgun (WGS) entry which is preliminary data.</text>
</comment>
<reference evidence="1 2" key="1">
    <citation type="submission" date="2021-06" db="EMBL/GenBank/DDBJ databases">
        <authorList>
            <person name="Palmer J.M."/>
        </authorList>
    </citation>
    <scope>NUCLEOTIDE SEQUENCE [LARGE SCALE GENOMIC DNA]</scope>
    <source>
        <strain evidence="1 2">XC_2019</strain>
        <tissue evidence="1">Muscle</tissue>
    </source>
</reference>
<proteinExistence type="predicted"/>
<organism evidence="1 2">
    <name type="scientific">Xenoophorus captivus</name>
    <dbReference type="NCBI Taxonomy" id="1517983"/>
    <lineage>
        <taxon>Eukaryota</taxon>
        <taxon>Metazoa</taxon>
        <taxon>Chordata</taxon>
        <taxon>Craniata</taxon>
        <taxon>Vertebrata</taxon>
        <taxon>Euteleostomi</taxon>
        <taxon>Actinopterygii</taxon>
        <taxon>Neopterygii</taxon>
        <taxon>Teleostei</taxon>
        <taxon>Neoteleostei</taxon>
        <taxon>Acanthomorphata</taxon>
        <taxon>Ovalentaria</taxon>
        <taxon>Atherinomorphae</taxon>
        <taxon>Cyprinodontiformes</taxon>
        <taxon>Goodeidae</taxon>
        <taxon>Xenoophorus</taxon>
    </lineage>
</organism>
<dbReference type="EMBL" id="JAHRIN010032913">
    <property type="protein sequence ID" value="MEQ2202226.1"/>
    <property type="molecule type" value="Genomic_DNA"/>
</dbReference>
<sequence length="120" mass="13173">LPIGLDGLLHHFRPCPGPTSGSDPSPFGEMVTCQEEFGVFYLFIPGILHSILFPHREVGDETVLVGVGADHQLFNVQGCSLLESDEYCCDLCLLTCFRPQLVVVWFGDVVPNPDDTHTSL</sequence>
<dbReference type="Proteomes" id="UP001434883">
    <property type="component" value="Unassembled WGS sequence"/>
</dbReference>
<protein>
    <submittedName>
        <fullName evidence="1">Uncharacterized protein</fullName>
    </submittedName>
</protein>
<gene>
    <name evidence="1" type="ORF">XENOCAPTIV_028329</name>
</gene>
<feature type="non-terminal residue" evidence="1">
    <location>
        <position position="1"/>
    </location>
</feature>
<keyword evidence="2" id="KW-1185">Reference proteome</keyword>
<evidence type="ECO:0000313" key="2">
    <source>
        <dbReference type="Proteomes" id="UP001434883"/>
    </source>
</evidence>
<evidence type="ECO:0000313" key="1">
    <source>
        <dbReference type="EMBL" id="MEQ2202226.1"/>
    </source>
</evidence>
<name>A0ABV0R2G4_9TELE</name>
<accession>A0ABV0R2G4</accession>